<feature type="transmembrane region" description="Helical" evidence="1">
    <location>
        <begin position="48"/>
        <end position="72"/>
    </location>
</feature>
<dbReference type="Proteomes" id="UP000011778">
    <property type="component" value="Unassembled WGS sequence"/>
</dbReference>
<keyword evidence="1" id="KW-0812">Transmembrane</keyword>
<keyword evidence="1" id="KW-1133">Transmembrane helix</keyword>
<dbReference type="NCBIfam" id="NF047610">
    <property type="entry name" value="LIMLP_18675_fam"/>
    <property type="match status" value="1"/>
</dbReference>
<accession>M3HFG7</accession>
<dbReference type="EMBL" id="AFMD02000153">
    <property type="protein sequence ID" value="EMG23054.1"/>
    <property type="molecule type" value="Genomic_DNA"/>
</dbReference>
<sequence length="204" mass="23888">MIFGNIERNYIVRNMKQNEKKIYSGWESLNSNQVETPIRLKINPIPPVFVTLIVFGVLYGCYFAVEISAIYLQKFTDFLLIPKVLNLPILQDQRLYIAVGVIIFGYIGLGFILDWIRFIGRTCFTVLFLKGDFLFLERKFFFDKNVFQWNRKQNGIQVIHKTGLLRGFLGLERIVIVSPDFKTLYSPFFFPSQNGNLIRGLFEY</sequence>
<feature type="transmembrane region" description="Helical" evidence="1">
    <location>
        <begin position="93"/>
        <end position="112"/>
    </location>
</feature>
<organism evidence="2 3">
    <name type="scientific">Leptospira interrogans serovar Copenhageni str. LT2050</name>
    <dbReference type="NCBI Taxonomy" id="1001598"/>
    <lineage>
        <taxon>Bacteria</taxon>
        <taxon>Pseudomonadati</taxon>
        <taxon>Spirochaetota</taxon>
        <taxon>Spirochaetia</taxon>
        <taxon>Leptospirales</taxon>
        <taxon>Leptospiraceae</taxon>
        <taxon>Leptospira</taxon>
    </lineage>
</organism>
<evidence type="ECO:0000313" key="3">
    <source>
        <dbReference type="Proteomes" id="UP000011778"/>
    </source>
</evidence>
<evidence type="ECO:0000313" key="2">
    <source>
        <dbReference type="EMBL" id="EMG23054.1"/>
    </source>
</evidence>
<gene>
    <name evidence="2" type="ORF">LEP1GSC150_1167</name>
</gene>
<name>M3HFG7_LEPIT</name>
<comment type="caution">
    <text evidence="2">The sequence shown here is derived from an EMBL/GenBank/DDBJ whole genome shotgun (WGS) entry which is preliminary data.</text>
</comment>
<reference evidence="2 3" key="1">
    <citation type="submission" date="2013-02" db="EMBL/GenBank/DDBJ databases">
        <authorList>
            <person name="Harkins D.M."/>
            <person name="Durkin A.S."/>
            <person name="Brinkac L.M."/>
            <person name="Haft D.H."/>
            <person name="Selengut J.D."/>
            <person name="Sanka R."/>
            <person name="DePew J."/>
            <person name="Purushe J."/>
            <person name="Tulsiani S.M."/>
            <person name="Graham G.C."/>
            <person name="Burns M.-A."/>
            <person name="Dohnt M.F."/>
            <person name="Smythe L.D."/>
            <person name="McKay D.B."/>
            <person name="Craig S.B."/>
            <person name="Vinetz J.M."/>
            <person name="Sutton G.G."/>
            <person name="Nierman W.C."/>
            <person name="Fouts D.E."/>
        </authorList>
    </citation>
    <scope>NUCLEOTIDE SEQUENCE [LARGE SCALE GENOMIC DNA]</scope>
    <source>
        <strain evidence="2 3">LT2050</strain>
    </source>
</reference>
<proteinExistence type="predicted"/>
<dbReference type="AlphaFoldDB" id="M3HFG7"/>
<keyword evidence="1" id="KW-0472">Membrane</keyword>
<protein>
    <submittedName>
        <fullName evidence="2">Uncharacterized protein</fullName>
    </submittedName>
</protein>
<evidence type="ECO:0000256" key="1">
    <source>
        <dbReference type="SAM" id="Phobius"/>
    </source>
</evidence>
<dbReference type="NCBIfam" id="NF047611">
    <property type="entry name" value="LIC20162_fam"/>
    <property type="match status" value="1"/>
</dbReference>